<evidence type="ECO:0000313" key="14">
    <source>
        <dbReference type="Proteomes" id="UP000015102"/>
    </source>
</evidence>
<feature type="domain" description="PHD-type" evidence="12">
    <location>
        <begin position="133"/>
        <end position="250"/>
    </location>
</feature>
<dbReference type="CDD" id="cd15512">
    <property type="entry name" value="PHD4_KMT2C_like"/>
    <property type="match status" value="1"/>
</dbReference>
<dbReference type="Gene3D" id="3.30.40.10">
    <property type="entry name" value="Zinc/RING finger domain, C3HC4 (zinc finger)"/>
    <property type="match status" value="5"/>
</dbReference>
<feature type="domain" description="PHD-type" evidence="11">
    <location>
        <begin position="263"/>
        <end position="313"/>
    </location>
</feature>
<dbReference type="GO" id="GO:0044666">
    <property type="term" value="C:MLL3/4 complex"/>
    <property type="evidence" value="ECO:0007669"/>
    <property type="project" value="TreeGrafter"/>
</dbReference>
<dbReference type="FunFam" id="3.30.40.10:FF:000852">
    <property type="entry name" value="Histone-lysine N-methyltransferase 2C"/>
    <property type="match status" value="1"/>
</dbReference>
<evidence type="ECO:0000259" key="12">
    <source>
        <dbReference type="PROSITE" id="PS51805"/>
    </source>
</evidence>
<feature type="compositionally biased region" description="Polar residues" evidence="10">
    <location>
        <begin position="1243"/>
        <end position="1263"/>
    </location>
</feature>
<feature type="domain" description="PHD-type" evidence="11">
    <location>
        <begin position="660"/>
        <end position="710"/>
    </location>
</feature>
<keyword evidence="4 9" id="KW-0863">Zinc-finger</keyword>
<keyword evidence="2" id="KW-0479">Metal-binding</keyword>
<dbReference type="PROSITE" id="PS51805">
    <property type="entry name" value="EPHD"/>
    <property type="match status" value="1"/>
</dbReference>
<dbReference type="PANTHER" id="PTHR45888">
    <property type="entry name" value="HL01030P-RELATED"/>
    <property type="match status" value="1"/>
</dbReference>
<feature type="region of interest" description="Disordered" evidence="10">
    <location>
        <begin position="1242"/>
        <end position="1270"/>
    </location>
</feature>
<dbReference type="CDD" id="cd15513">
    <property type="entry name" value="PHD5_KMT2C_like"/>
    <property type="match status" value="1"/>
</dbReference>
<evidence type="ECO:0008006" key="15">
    <source>
        <dbReference type="Google" id="ProtNLM"/>
    </source>
</evidence>
<keyword evidence="5" id="KW-0862">Zinc</keyword>
<dbReference type="GO" id="GO:0008270">
    <property type="term" value="F:zinc ion binding"/>
    <property type="evidence" value="ECO:0007669"/>
    <property type="project" value="UniProtKB-KW"/>
</dbReference>
<dbReference type="EnsemblMetazoa" id="MESCA002585-RA">
    <property type="protein sequence ID" value="MESCA002585-PA"/>
    <property type="gene ID" value="MESCA002585"/>
</dbReference>
<dbReference type="EMBL" id="CAQQ02111077">
    <property type="status" value="NOT_ANNOTATED_CDS"/>
    <property type="molecule type" value="Genomic_DNA"/>
</dbReference>
<dbReference type="InterPro" id="IPR019787">
    <property type="entry name" value="Znf_PHD-finger"/>
</dbReference>
<keyword evidence="8" id="KW-0539">Nucleus</keyword>
<keyword evidence="14" id="KW-1185">Reference proteome</keyword>
<proteinExistence type="predicted"/>
<name>T1GGQ9_MEGSC</name>
<dbReference type="InterPro" id="IPR013083">
    <property type="entry name" value="Znf_RING/FYVE/PHD"/>
</dbReference>
<dbReference type="CDD" id="cd15509">
    <property type="entry name" value="PHD1_KMT2C_like"/>
    <property type="match status" value="1"/>
</dbReference>
<evidence type="ECO:0000256" key="8">
    <source>
        <dbReference type="ARBA" id="ARBA00023242"/>
    </source>
</evidence>
<feature type="region of interest" description="Disordered" evidence="10">
    <location>
        <begin position="1098"/>
        <end position="1134"/>
    </location>
</feature>
<evidence type="ECO:0000313" key="13">
    <source>
        <dbReference type="EnsemblMetazoa" id="MESCA002585-PA"/>
    </source>
</evidence>
<dbReference type="GO" id="GO:0042800">
    <property type="term" value="F:histone H3K4 methyltransferase activity"/>
    <property type="evidence" value="ECO:0007669"/>
    <property type="project" value="TreeGrafter"/>
</dbReference>
<evidence type="ECO:0000256" key="1">
    <source>
        <dbReference type="ARBA" id="ARBA00004123"/>
    </source>
</evidence>
<comment type="subcellular location">
    <subcellularLocation>
        <location evidence="1">Nucleus</location>
    </subcellularLocation>
</comment>
<feature type="compositionally biased region" description="Low complexity" evidence="10">
    <location>
        <begin position="1120"/>
        <end position="1132"/>
    </location>
</feature>
<dbReference type="Pfam" id="PF00628">
    <property type="entry name" value="PHD"/>
    <property type="match status" value="3"/>
</dbReference>
<protein>
    <recommendedName>
        <fullName evidence="15">Histone-lysine N-methyltransferase</fullName>
    </recommendedName>
</protein>
<dbReference type="InterPro" id="IPR034732">
    <property type="entry name" value="EPHD"/>
</dbReference>
<feature type="region of interest" description="Disordered" evidence="10">
    <location>
        <begin position="1192"/>
        <end position="1218"/>
    </location>
</feature>
<evidence type="ECO:0000256" key="5">
    <source>
        <dbReference type="ARBA" id="ARBA00022833"/>
    </source>
</evidence>
<keyword evidence="3" id="KW-0677">Repeat</keyword>
<evidence type="ECO:0000256" key="4">
    <source>
        <dbReference type="ARBA" id="ARBA00022771"/>
    </source>
</evidence>
<dbReference type="GO" id="GO:0003713">
    <property type="term" value="F:transcription coactivator activity"/>
    <property type="evidence" value="ECO:0007669"/>
    <property type="project" value="TreeGrafter"/>
</dbReference>
<evidence type="ECO:0000256" key="2">
    <source>
        <dbReference type="ARBA" id="ARBA00022723"/>
    </source>
</evidence>
<dbReference type="AlphaFoldDB" id="T1GGQ9"/>
<reference evidence="13" key="2">
    <citation type="submission" date="2015-06" db="UniProtKB">
        <authorList>
            <consortium name="EnsemblMetazoa"/>
        </authorList>
    </citation>
    <scope>IDENTIFICATION</scope>
</reference>
<dbReference type="Pfam" id="PF13832">
    <property type="entry name" value="zf-HC5HC2H_2"/>
    <property type="match status" value="1"/>
</dbReference>
<dbReference type="HOGENOM" id="CLU_001919_0_0_1"/>
<feature type="compositionally biased region" description="Low complexity" evidence="10">
    <location>
        <begin position="1098"/>
        <end position="1111"/>
    </location>
</feature>
<keyword evidence="7" id="KW-0804">Transcription</keyword>
<evidence type="ECO:0000256" key="7">
    <source>
        <dbReference type="ARBA" id="ARBA00023163"/>
    </source>
</evidence>
<dbReference type="PANTHER" id="PTHR45888:SF6">
    <property type="entry name" value="HL01030P-RELATED"/>
    <property type="match status" value="1"/>
</dbReference>
<dbReference type="Gene3D" id="2.60.120.650">
    <property type="entry name" value="Cupin"/>
    <property type="match status" value="1"/>
</dbReference>
<organism evidence="13 14">
    <name type="scientific">Megaselia scalaris</name>
    <name type="common">Humpbacked fly</name>
    <name type="synonym">Phora scalaris</name>
    <dbReference type="NCBI Taxonomy" id="36166"/>
    <lineage>
        <taxon>Eukaryota</taxon>
        <taxon>Metazoa</taxon>
        <taxon>Ecdysozoa</taxon>
        <taxon>Arthropoda</taxon>
        <taxon>Hexapoda</taxon>
        <taxon>Insecta</taxon>
        <taxon>Pterygota</taxon>
        <taxon>Neoptera</taxon>
        <taxon>Endopterygota</taxon>
        <taxon>Diptera</taxon>
        <taxon>Brachycera</taxon>
        <taxon>Muscomorpha</taxon>
        <taxon>Platypezoidea</taxon>
        <taxon>Phoridae</taxon>
        <taxon>Megaseliini</taxon>
        <taxon>Megaselia</taxon>
    </lineage>
</organism>
<dbReference type="FunFam" id="3.30.40.10:FF:000548">
    <property type="entry name" value="Putative Histone-lysine N-methyltransferase MLL3"/>
    <property type="match status" value="1"/>
</dbReference>
<evidence type="ECO:0000256" key="6">
    <source>
        <dbReference type="ARBA" id="ARBA00023015"/>
    </source>
</evidence>
<dbReference type="SMART" id="SM00249">
    <property type="entry name" value="PHD"/>
    <property type="match status" value="7"/>
</dbReference>
<dbReference type="EMBL" id="CAQQ02111078">
    <property type="status" value="NOT_ANNOTATED_CDS"/>
    <property type="molecule type" value="Genomic_DNA"/>
</dbReference>
<evidence type="ECO:0000259" key="11">
    <source>
        <dbReference type="PROSITE" id="PS50016"/>
    </source>
</evidence>
<dbReference type="GO" id="GO:0045944">
    <property type="term" value="P:positive regulation of transcription by RNA polymerase II"/>
    <property type="evidence" value="ECO:0007669"/>
    <property type="project" value="TreeGrafter"/>
</dbReference>
<dbReference type="InterPro" id="IPR001965">
    <property type="entry name" value="Znf_PHD"/>
</dbReference>
<feature type="domain" description="PHD-type" evidence="11">
    <location>
        <begin position="310"/>
        <end position="361"/>
    </location>
</feature>
<dbReference type="EMBL" id="CAQQ02111079">
    <property type="status" value="NOT_ANNOTATED_CDS"/>
    <property type="molecule type" value="Genomic_DNA"/>
</dbReference>
<sequence>MSTGTPQISQRIEIISSQNNAGPAMGVIPNLLAFQQQQHHQSQHQQQLHNAISSAPSTPTSAAPSVPTAPMCALCNLDERSQLGQGELLRLEVLDTDRESIESSDQTKYQPDDKTQIAMLQPSQGHQRRVFNSAKSVKTNEYIDEIERIGHNESSDFSKVLDNQVYYYIHRFCAMWSAGVQREANGSLANTALAVAQSLRRKCAYCGHFGASLVCKSSGTCNKYFHLPCLAASGGFQIHNSFISFCSDHLSEVQNICSPTTDNITCRHCSNVGNISNLIICTLCGDHYHGICIGIKNSPGVRAGWQCKSCSKCQICRVADNAEGKYLTCEECNKIYHANCFRPAISSIPKFGWKCRRCRVCSDCGSRSPGSGASSRWHSHYTICDSCYQQRNKGFSCPICHRAYRAAAYKEMVKCSACQKFVHSNCDIDADLNVYHRKKQENPDYDYVCPTCKNLGENSLGYFMQSSQSVLSVLRKPATILEDENSNTTDAMYEIETNESTSVLSNALNPIGIGSKNASGSFGKGKPYGLKFVKKKMGPGVAGMKSAPGAVGGSVPGISKDKSLFKKKPRFSDMNRKRGQKSKLKGIFETSGVNLQRPMANLDSSKEKNDDEPGLENKLVLYVESCLISCTQCGQCYHPYCVNVKVTKVILEKGWRCLDCTVCEGCGEKNDEPKLLLCDECDISFHTYCTDPPLQYVPQGTWKCKWCMTCAKCGSNSPGENCAWTNNYTECGPCASELTCSHCNTNYNEGELIIVCNTCKRWLHCKCDGIENESDAEKCNAANYQCSLCRPKDTPPPHLAQTKKSLGTNDLNIITESTSDSQMSNFQHMDATHTLDGVFLSDEGFNKMKCLQLDVKKRRKIKNSGGIADAIESVVTGEDDMKDDDMKEEMTQYKDGQIWDKTDMSPPTGFTVITNEQGITLLRKKRQRNLQKVGIGGFNNVSNGFGHGGVMNGELSSYNEDKRKKPKRKGLKTKLIETYPEYLQEAFFGRTLMDVGKSNHFESDSTDDENKTDNMLSQLYSQQQAQVQLQQQPNVMPQQQILIKKEPISMDNQNYNIVAQQQPQQSMLQQQLYKPQQQMHYNNIPSDNHQIYNSSNTNIQQQQSVPQQQPQQPQPPPQQNPQVAQLAQQQNQHVSTPNHLLVDNNSVQSVSLSLESPIIQQNSSYIGTNIVDHNSQTSVKSGHDSFGFNISQQQQQMQQTQNIQQQQQHQQHQPQAQPQVVDSFKDILNNKNYNYDIVKSFTDESGNPNVNSTTLPATSSGNILINKDVN</sequence>
<dbReference type="STRING" id="36166.T1GGQ9"/>
<dbReference type="PROSITE" id="PS50016">
    <property type="entry name" value="ZF_PHD_2"/>
    <property type="match status" value="5"/>
</dbReference>
<evidence type="ECO:0000256" key="10">
    <source>
        <dbReference type="SAM" id="MobiDB-lite"/>
    </source>
</evidence>
<accession>T1GGQ9</accession>
<dbReference type="InterPro" id="IPR011011">
    <property type="entry name" value="Znf_FYVE_PHD"/>
</dbReference>
<reference evidence="14" key="1">
    <citation type="submission" date="2013-02" db="EMBL/GenBank/DDBJ databases">
        <authorList>
            <person name="Hughes D."/>
        </authorList>
    </citation>
    <scope>NUCLEOTIDE SEQUENCE</scope>
    <source>
        <strain>Durham</strain>
        <strain evidence="14">NC isolate 2 -- Noor lab</strain>
    </source>
</reference>
<feature type="domain" description="PHD-type" evidence="11">
    <location>
        <begin position="737"/>
        <end position="792"/>
    </location>
</feature>
<dbReference type="OMA" id="PEAIHWI"/>
<keyword evidence="6" id="KW-0805">Transcription regulation</keyword>
<dbReference type="SUPFAM" id="SSF57903">
    <property type="entry name" value="FYVE/PHD zinc finger"/>
    <property type="match status" value="6"/>
</dbReference>
<evidence type="ECO:0000256" key="9">
    <source>
        <dbReference type="PROSITE-ProRule" id="PRU00146"/>
    </source>
</evidence>
<dbReference type="Proteomes" id="UP000015102">
    <property type="component" value="Unassembled WGS sequence"/>
</dbReference>
<feature type="region of interest" description="Disordered" evidence="10">
    <location>
        <begin position="35"/>
        <end position="67"/>
    </location>
</feature>
<evidence type="ECO:0000256" key="3">
    <source>
        <dbReference type="ARBA" id="ARBA00022737"/>
    </source>
</evidence>
<feature type="domain" description="PHD-type" evidence="11">
    <location>
        <begin position="394"/>
        <end position="455"/>
    </location>
</feature>